<protein>
    <submittedName>
        <fullName evidence="4">Carbohydrate ABC transporter substrate-binding protein (CUT1 family)</fullName>
    </submittedName>
</protein>
<dbReference type="InterPro" id="IPR006059">
    <property type="entry name" value="SBP"/>
</dbReference>
<dbReference type="Proteomes" id="UP000248311">
    <property type="component" value="Unassembled WGS sequence"/>
</dbReference>
<dbReference type="EMBL" id="QJTE01000001">
    <property type="protein sequence ID" value="PYE85552.1"/>
    <property type="molecule type" value="Genomic_DNA"/>
</dbReference>
<evidence type="ECO:0000256" key="3">
    <source>
        <dbReference type="SAM" id="SignalP"/>
    </source>
</evidence>
<comment type="similarity">
    <text evidence="2">Belongs to the bacterial solute-binding protein 1 family.</text>
</comment>
<dbReference type="RefSeq" id="WP_110812599.1">
    <property type="nucleotide sequence ID" value="NZ_QJTE01000001.1"/>
</dbReference>
<dbReference type="SUPFAM" id="SSF53850">
    <property type="entry name" value="Periplasmic binding protein-like II"/>
    <property type="match status" value="1"/>
</dbReference>
<organism evidence="4 5">
    <name type="scientific">Pseudoroseicyclus aestuarii</name>
    <dbReference type="NCBI Taxonomy" id="1795041"/>
    <lineage>
        <taxon>Bacteria</taxon>
        <taxon>Pseudomonadati</taxon>
        <taxon>Pseudomonadota</taxon>
        <taxon>Alphaproteobacteria</taxon>
        <taxon>Rhodobacterales</taxon>
        <taxon>Paracoccaceae</taxon>
        <taxon>Pseudoroseicyclus</taxon>
    </lineage>
</organism>
<comment type="subcellular location">
    <subcellularLocation>
        <location evidence="1">Periplasm</location>
    </subcellularLocation>
</comment>
<feature type="signal peptide" evidence="3">
    <location>
        <begin position="1"/>
        <end position="22"/>
    </location>
</feature>
<evidence type="ECO:0000313" key="5">
    <source>
        <dbReference type="Proteomes" id="UP000248311"/>
    </source>
</evidence>
<keyword evidence="3" id="KW-0732">Signal</keyword>
<evidence type="ECO:0000256" key="1">
    <source>
        <dbReference type="ARBA" id="ARBA00004418"/>
    </source>
</evidence>
<dbReference type="PANTHER" id="PTHR43649">
    <property type="entry name" value="ARABINOSE-BINDING PROTEIN-RELATED"/>
    <property type="match status" value="1"/>
</dbReference>
<proteinExistence type="inferred from homology"/>
<feature type="chain" id="PRO_5016414966" evidence="3">
    <location>
        <begin position="23"/>
        <end position="412"/>
    </location>
</feature>
<accession>A0A318SVN6</accession>
<dbReference type="PANTHER" id="PTHR43649:SF12">
    <property type="entry name" value="DIACETYLCHITOBIOSE BINDING PROTEIN DASA"/>
    <property type="match status" value="1"/>
</dbReference>
<name>A0A318SVN6_9RHOB</name>
<dbReference type="Pfam" id="PF01547">
    <property type="entry name" value="SBP_bac_1"/>
    <property type="match status" value="1"/>
</dbReference>
<reference evidence="4 5" key="1">
    <citation type="submission" date="2018-06" db="EMBL/GenBank/DDBJ databases">
        <title>Genomic Encyclopedia of Type Strains, Phase III (KMG-III): the genomes of soil and plant-associated and newly described type strains.</title>
        <authorList>
            <person name="Whitman W."/>
        </authorList>
    </citation>
    <scope>NUCLEOTIDE SEQUENCE [LARGE SCALE GENOMIC DNA]</scope>
    <source>
        <strain evidence="4 5">CECT 9025</strain>
    </source>
</reference>
<dbReference type="GO" id="GO:0042597">
    <property type="term" value="C:periplasmic space"/>
    <property type="evidence" value="ECO:0007669"/>
    <property type="project" value="UniProtKB-SubCell"/>
</dbReference>
<keyword evidence="5" id="KW-1185">Reference proteome</keyword>
<dbReference type="OrthoDB" id="7532544at2"/>
<evidence type="ECO:0000313" key="4">
    <source>
        <dbReference type="EMBL" id="PYE85552.1"/>
    </source>
</evidence>
<evidence type="ECO:0000256" key="2">
    <source>
        <dbReference type="ARBA" id="ARBA00008520"/>
    </source>
</evidence>
<sequence>MTRLSRISAAALLALAPAAALAECGIEGDGSVRVLANDFNALDLVMERVNSCAGDGVTVSVNQTEEHKNLQVPALSINPAEYTVAVIANNSLPPLLNAGLARPLDDLVAEYGDQLTDQQLIRIDGKIMAVAFMVNGQHLFIRQDIFDEAGIEEMPATWEEVLEDAQIIRDAGLIEYPLVSSYAPGWELAEEFINMYSAEGGQFFAPGSAEPAVNSPEGIAALEMMKAMTEFMDPDYLTIGSLEGSKMWGAGEAAIGQLWASQAGPLIDTEGDYPEVAAETVLIAAPSVADKGIPGAALFWDGFSIAQNISDEDAAASFQAMMYGIAPELAQEEPTGASWMIEGYEPTANAVGIVANLEGGVAYPTTPFMDLMHSALGTELVDYFQGNESAEQALEGVEAAYTAAAQERGFLN</sequence>
<comment type="caution">
    <text evidence="4">The sequence shown here is derived from an EMBL/GenBank/DDBJ whole genome shotgun (WGS) entry which is preliminary data.</text>
</comment>
<dbReference type="Gene3D" id="3.40.190.10">
    <property type="entry name" value="Periplasmic binding protein-like II"/>
    <property type="match status" value="1"/>
</dbReference>
<gene>
    <name evidence="4" type="ORF">DFP88_101220</name>
</gene>
<dbReference type="InterPro" id="IPR050490">
    <property type="entry name" value="Bact_solute-bd_prot1"/>
</dbReference>
<dbReference type="AlphaFoldDB" id="A0A318SVN6"/>